<protein>
    <submittedName>
        <fullName evidence="2">Uncharacterized protein</fullName>
    </submittedName>
</protein>
<keyword evidence="1" id="KW-1133">Transmembrane helix</keyword>
<dbReference type="RefSeq" id="WP_105039453.1">
    <property type="nucleotide sequence ID" value="NZ_PPSL01000003.1"/>
</dbReference>
<dbReference type="EMBL" id="PPSL01000003">
    <property type="protein sequence ID" value="PQJ10726.1"/>
    <property type="molecule type" value="Genomic_DNA"/>
</dbReference>
<dbReference type="Proteomes" id="UP000239872">
    <property type="component" value="Unassembled WGS sequence"/>
</dbReference>
<keyword evidence="1" id="KW-0472">Membrane</keyword>
<sequence>MEQQIQNGTLDDRRVKILDLLLQRQSIPEQGDFDLDKLIANLPAEEYRKIAESTEFQELWKDVDLGKSLAKFLVENGLADHHGNNLELTTDRGRELKKQGSYGKLLEDERYIVNEARRVNELELEADRVAHRQYKINVLIAVGTCMAALYYLLEILDGFFGFYKFHH</sequence>
<dbReference type="AlphaFoldDB" id="A0A2S7SW21"/>
<keyword evidence="1" id="KW-0812">Transmembrane</keyword>
<name>A0A2S7SW21_9BACT</name>
<evidence type="ECO:0000313" key="2">
    <source>
        <dbReference type="EMBL" id="PQJ10726.1"/>
    </source>
</evidence>
<accession>A0A2S7SW21</accession>
<organism evidence="2 3">
    <name type="scientific">Flavipsychrobacter stenotrophus</name>
    <dbReference type="NCBI Taxonomy" id="2077091"/>
    <lineage>
        <taxon>Bacteria</taxon>
        <taxon>Pseudomonadati</taxon>
        <taxon>Bacteroidota</taxon>
        <taxon>Chitinophagia</taxon>
        <taxon>Chitinophagales</taxon>
        <taxon>Chitinophagaceae</taxon>
        <taxon>Flavipsychrobacter</taxon>
    </lineage>
</organism>
<proteinExistence type="predicted"/>
<comment type="caution">
    <text evidence="2">The sequence shown here is derived from an EMBL/GenBank/DDBJ whole genome shotgun (WGS) entry which is preliminary data.</text>
</comment>
<feature type="transmembrane region" description="Helical" evidence="1">
    <location>
        <begin position="136"/>
        <end position="153"/>
    </location>
</feature>
<keyword evidence="3" id="KW-1185">Reference proteome</keyword>
<gene>
    <name evidence="2" type="ORF">CJD36_012195</name>
</gene>
<evidence type="ECO:0000256" key="1">
    <source>
        <dbReference type="SAM" id="Phobius"/>
    </source>
</evidence>
<evidence type="ECO:0000313" key="3">
    <source>
        <dbReference type="Proteomes" id="UP000239872"/>
    </source>
</evidence>
<reference evidence="2 3" key="1">
    <citation type="submission" date="2018-01" db="EMBL/GenBank/DDBJ databases">
        <title>A novel member of the phylum Bacteroidetes isolated from glacier ice.</title>
        <authorList>
            <person name="Liu Q."/>
            <person name="Xin Y.-H."/>
        </authorList>
    </citation>
    <scope>NUCLEOTIDE SEQUENCE [LARGE SCALE GENOMIC DNA]</scope>
    <source>
        <strain evidence="2 3">RB1R16</strain>
    </source>
</reference>